<evidence type="ECO:0000256" key="4">
    <source>
        <dbReference type="ARBA" id="ARBA00023125"/>
    </source>
</evidence>
<evidence type="ECO:0000256" key="9">
    <source>
        <dbReference type="SAM" id="MobiDB-lite"/>
    </source>
</evidence>
<accession>A0A2I4F5A2</accession>
<dbReference type="GO" id="GO:0000976">
    <property type="term" value="F:transcription cis-regulatory region binding"/>
    <property type="evidence" value="ECO:0000318"/>
    <property type="project" value="GO_Central"/>
</dbReference>
<keyword evidence="4" id="KW-0238">DNA-binding</keyword>
<organism evidence="10 11">
    <name type="scientific">Juglans regia</name>
    <name type="common">English walnut</name>
    <dbReference type="NCBI Taxonomy" id="51240"/>
    <lineage>
        <taxon>Eukaryota</taxon>
        <taxon>Viridiplantae</taxon>
        <taxon>Streptophyta</taxon>
        <taxon>Embryophyta</taxon>
        <taxon>Tracheophyta</taxon>
        <taxon>Spermatophyta</taxon>
        <taxon>Magnoliopsida</taxon>
        <taxon>eudicotyledons</taxon>
        <taxon>Gunneridae</taxon>
        <taxon>Pentapetalae</taxon>
        <taxon>rosids</taxon>
        <taxon>fabids</taxon>
        <taxon>Fagales</taxon>
        <taxon>Juglandaceae</taxon>
        <taxon>Juglans</taxon>
    </lineage>
</organism>
<keyword evidence="10" id="KW-1185">Reference proteome</keyword>
<dbReference type="GeneID" id="108995675"/>
<comment type="similarity">
    <text evidence="8">Belongs to the AP2/ERF transcription factor family. ERF subfamily.</text>
</comment>
<dbReference type="GO" id="GO:0045893">
    <property type="term" value="P:positive regulation of DNA-templated transcription"/>
    <property type="evidence" value="ECO:0000318"/>
    <property type="project" value="GO_Central"/>
</dbReference>
<dbReference type="GO" id="GO:0005634">
    <property type="term" value="C:nucleus"/>
    <property type="evidence" value="ECO:0000318"/>
    <property type="project" value="GO_Central"/>
</dbReference>
<keyword evidence="3" id="KW-0346">Stress response</keyword>
<evidence type="ECO:0000256" key="8">
    <source>
        <dbReference type="ARBA" id="ARBA00024343"/>
    </source>
</evidence>
<keyword evidence="7" id="KW-0539">Nucleus</keyword>
<feature type="region of interest" description="Disordered" evidence="9">
    <location>
        <begin position="199"/>
        <end position="253"/>
    </location>
</feature>
<evidence type="ECO:0000256" key="1">
    <source>
        <dbReference type="ARBA" id="ARBA00004123"/>
    </source>
</evidence>
<evidence type="ECO:0000256" key="6">
    <source>
        <dbReference type="ARBA" id="ARBA00023163"/>
    </source>
</evidence>
<keyword evidence="2" id="KW-0805">Transcription regulation</keyword>
<reference evidence="11" key="1">
    <citation type="submission" date="2025-08" db="UniProtKB">
        <authorList>
            <consortium name="RefSeq"/>
        </authorList>
    </citation>
    <scope>IDENTIFICATION</scope>
    <source>
        <tissue evidence="11">Leaves</tissue>
    </source>
</reference>
<dbReference type="RefSeq" id="XP_018826826.1">
    <property type="nucleotide sequence ID" value="XM_018971281.2"/>
</dbReference>
<evidence type="ECO:0000256" key="7">
    <source>
        <dbReference type="ARBA" id="ARBA00023242"/>
    </source>
</evidence>
<dbReference type="PRINTS" id="PR00367">
    <property type="entry name" value="ETHRSPELEMNT"/>
</dbReference>
<dbReference type="SMART" id="SM00380">
    <property type="entry name" value="AP2"/>
    <property type="match status" value="1"/>
</dbReference>
<feature type="compositionally biased region" description="Basic and acidic residues" evidence="9">
    <location>
        <begin position="202"/>
        <end position="211"/>
    </location>
</feature>
<keyword evidence="5" id="KW-0010">Activator</keyword>
<evidence type="ECO:0000256" key="3">
    <source>
        <dbReference type="ARBA" id="ARBA00023016"/>
    </source>
</evidence>
<feature type="compositionally biased region" description="Basic and acidic residues" evidence="9">
    <location>
        <begin position="231"/>
        <end position="241"/>
    </location>
</feature>
<dbReference type="Proteomes" id="UP000235220">
    <property type="component" value="Chromosome 16"/>
</dbReference>
<dbReference type="GO" id="GO:0006950">
    <property type="term" value="P:response to stress"/>
    <property type="evidence" value="ECO:0000318"/>
    <property type="project" value="GO_Central"/>
</dbReference>
<dbReference type="OrthoDB" id="550883at2759"/>
<comment type="subcellular location">
    <subcellularLocation>
        <location evidence="1">Nucleus</location>
    </subcellularLocation>
</comment>
<dbReference type="GO" id="GO:0003700">
    <property type="term" value="F:DNA-binding transcription factor activity"/>
    <property type="evidence" value="ECO:0000318"/>
    <property type="project" value="GO_Central"/>
</dbReference>
<dbReference type="InterPro" id="IPR036955">
    <property type="entry name" value="AP2/ERF_dom_sf"/>
</dbReference>
<dbReference type="Gramene" id="Jr16_20860_p1">
    <property type="protein sequence ID" value="cds.Jr16_20860_p1"/>
    <property type="gene ID" value="Jr16_20860"/>
</dbReference>
<evidence type="ECO:0000313" key="11">
    <source>
        <dbReference type="RefSeq" id="XP_018826826.1"/>
    </source>
</evidence>
<dbReference type="PROSITE" id="PS51032">
    <property type="entry name" value="AP2_ERF"/>
    <property type="match status" value="1"/>
</dbReference>
<dbReference type="FunFam" id="3.30.730.10:FF:000001">
    <property type="entry name" value="Ethylene-responsive transcription factor 2"/>
    <property type="match status" value="1"/>
</dbReference>
<dbReference type="Pfam" id="PF00847">
    <property type="entry name" value="AP2"/>
    <property type="match status" value="1"/>
</dbReference>
<dbReference type="KEGG" id="jre:108995675"/>
<dbReference type="CDD" id="cd00018">
    <property type="entry name" value="AP2"/>
    <property type="match status" value="1"/>
</dbReference>
<evidence type="ECO:0000313" key="10">
    <source>
        <dbReference type="Proteomes" id="UP000235220"/>
    </source>
</evidence>
<dbReference type="Gene3D" id="3.30.730.10">
    <property type="entry name" value="AP2/ERF domain"/>
    <property type="match status" value="1"/>
</dbReference>
<dbReference type="InterPro" id="IPR016177">
    <property type="entry name" value="DNA-bd_dom_sf"/>
</dbReference>
<proteinExistence type="inferred from homology"/>
<protein>
    <submittedName>
        <fullName evidence="11">Dehydration-responsive element-binding protein 2C-like</fullName>
    </submittedName>
</protein>
<keyword evidence="6" id="KW-0804">Transcription</keyword>
<name>A0A2I4F5A2_JUGRE</name>
<dbReference type="FunCoup" id="A0A2I4F5A2">
    <property type="interactions" value="20"/>
</dbReference>
<evidence type="ECO:0000256" key="2">
    <source>
        <dbReference type="ARBA" id="ARBA00023015"/>
    </source>
</evidence>
<gene>
    <name evidence="11" type="primary">LOC108995675</name>
</gene>
<dbReference type="PANTHER" id="PTHR31241:SF62">
    <property type="entry name" value="DEHYDRATION-RESPONSIVE ELEMENT-BINDING PROTEIN 2D"/>
    <property type="match status" value="1"/>
</dbReference>
<dbReference type="STRING" id="51240.A0A2I4F5A2"/>
<dbReference type="AlphaFoldDB" id="A0A2I4F5A2"/>
<dbReference type="PANTHER" id="PTHR31241">
    <property type="entry name" value="DEHYDRATION-RESPONSIVE ELEMENT-BINDING PROTEIN 2C"/>
    <property type="match status" value="1"/>
</dbReference>
<dbReference type="SUPFAM" id="SSF54171">
    <property type="entry name" value="DNA-binding domain"/>
    <property type="match status" value="1"/>
</dbReference>
<sequence>MGMSSETTITRKRKSRSGQGGLSVAETLAKWKEKNAQLDSRNDKSIRKGPAIGSKKGCMKGKGGPENSICNYRGVRQRTWGKWVAEIRQPNKGQRLWLGTFSNAVEAACAYDEAARTMYGSCARLNFPDFSSATTSSGFCSVATQSGLDSTITVNSEVPVVEDIDVKPVSSNLHGEVESRISTQHAAVTEASIPNRTTLTKANDEPCDTQKESTGITSYYGDDGQNYSMKPEAKDEHRGTKQEATGVSNCYGDPGQDYSMDELCDLDELLGLLDNSPFINIEAILGLGCDAGQLGFPASTCESSQSAKPADLPYRL</sequence>
<feature type="region of interest" description="Disordered" evidence="9">
    <location>
        <begin position="1"/>
        <end position="60"/>
    </location>
</feature>
<evidence type="ECO:0000256" key="5">
    <source>
        <dbReference type="ARBA" id="ARBA00023159"/>
    </source>
</evidence>
<dbReference type="InterPro" id="IPR001471">
    <property type="entry name" value="AP2/ERF_dom"/>
</dbReference>
<feature type="compositionally biased region" description="Basic and acidic residues" evidence="9">
    <location>
        <begin position="29"/>
        <end position="46"/>
    </location>
</feature>